<keyword evidence="2" id="KW-1185">Reference proteome</keyword>
<protein>
    <recommendedName>
        <fullName evidence="3">BTB domain-containing protein</fullName>
    </recommendedName>
</protein>
<dbReference type="AlphaFoldDB" id="A0A6A6CD36"/>
<sequence length="158" mass="18341">MVDYFYHPKTCLTEYISQASVENDESSPSIADHMAFFADTVLLADMYNVKGLKNWATECFKEWFHEERDIKWIDRALDTFDEQDNMPDWIWEAMVRAVVRVLEMNHEYTVAETTSLFTKHPKLAVAIANDMAARHFVGTYDNEVQPNDGQSDDDDSDD</sequence>
<evidence type="ECO:0000313" key="2">
    <source>
        <dbReference type="Proteomes" id="UP000799537"/>
    </source>
</evidence>
<reference evidence="1" key="1">
    <citation type="journal article" date="2020" name="Stud. Mycol.">
        <title>101 Dothideomycetes genomes: a test case for predicting lifestyles and emergence of pathogens.</title>
        <authorList>
            <person name="Haridas S."/>
            <person name="Albert R."/>
            <person name="Binder M."/>
            <person name="Bloem J."/>
            <person name="Labutti K."/>
            <person name="Salamov A."/>
            <person name="Andreopoulos B."/>
            <person name="Baker S."/>
            <person name="Barry K."/>
            <person name="Bills G."/>
            <person name="Bluhm B."/>
            <person name="Cannon C."/>
            <person name="Castanera R."/>
            <person name="Culley D."/>
            <person name="Daum C."/>
            <person name="Ezra D."/>
            <person name="Gonzalez J."/>
            <person name="Henrissat B."/>
            <person name="Kuo A."/>
            <person name="Liang C."/>
            <person name="Lipzen A."/>
            <person name="Lutzoni F."/>
            <person name="Magnuson J."/>
            <person name="Mondo S."/>
            <person name="Nolan M."/>
            <person name="Ohm R."/>
            <person name="Pangilinan J."/>
            <person name="Park H.-J."/>
            <person name="Ramirez L."/>
            <person name="Alfaro M."/>
            <person name="Sun H."/>
            <person name="Tritt A."/>
            <person name="Yoshinaga Y."/>
            <person name="Zwiers L.-H."/>
            <person name="Turgeon B."/>
            <person name="Goodwin S."/>
            <person name="Spatafora J."/>
            <person name="Crous P."/>
            <person name="Grigoriev I."/>
        </authorList>
    </citation>
    <scope>NUCLEOTIDE SEQUENCE</scope>
    <source>
        <strain evidence="1">ATCC 36951</strain>
    </source>
</reference>
<dbReference type="Proteomes" id="UP000799537">
    <property type="component" value="Unassembled WGS sequence"/>
</dbReference>
<gene>
    <name evidence="1" type="ORF">M409DRAFT_56831</name>
</gene>
<dbReference type="GeneID" id="54566685"/>
<proteinExistence type="predicted"/>
<accession>A0A6A6CD36</accession>
<evidence type="ECO:0000313" key="1">
    <source>
        <dbReference type="EMBL" id="KAF2164120.1"/>
    </source>
</evidence>
<name>A0A6A6CD36_ZASCE</name>
<organism evidence="1 2">
    <name type="scientific">Zasmidium cellare ATCC 36951</name>
    <dbReference type="NCBI Taxonomy" id="1080233"/>
    <lineage>
        <taxon>Eukaryota</taxon>
        <taxon>Fungi</taxon>
        <taxon>Dikarya</taxon>
        <taxon>Ascomycota</taxon>
        <taxon>Pezizomycotina</taxon>
        <taxon>Dothideomycetes</taxon>
        <taxon>Dothideomycetidae</taxon>
        <taxon>Mycosphaerellales</taxon>
        <taxon>Mycosphaerellaceae</taxon>
        <taxon>Zasmidium</taxon>
    </lineage>
</organism>
<evidence type="ECO:0008006" key="3">
    <source>
        <dbReference type="Google" id="ProtNLM"/>
    </source>
</evidence>
<dbReference type="RefSeq" id="XP_033665009.1">
    <property type="nucleotide sequence ID" value="XM_033813413.1"/>
</dbReference>
<dbReference type="EMBL" id="ML993605">
    <property type="protein sequence ID" value="KAF2164120.1"/>
    <property type="molecule type" value="Genomic_DNA"/>
</dbReference>